<organism evidence="1 2">
    <name type="scientific">Mesobacillus persicus</name>
    <dbReference type="NCBI Taxonomy" id="930146"/>
    <lineage>
        <taxon>Bacteria</taxon>
        <taxon>Bacillati</taxon>
        <taxon>Bacillota</taxon>
        <taxon>Bacilli</taxon>
        <taxon>Bacillales</taxon>
        <taxon>Bacillaceae</taxon>
        <taxon>Mesobacillus</taxon>
    </lineage>
</organism>
<accession>A0A1H8E5Y1</accession>
<sequence>MDKAVVLGAFGFLGYSLSKALLDEGVEVTAQWLDVDPFIEEKRLEIGRNANFIETEDESWVHEKRNNQKKIPVIIPVYDLYIQKAERVLFEELDLFNMLSSLSPENFTVALLLPEQFIYEEDASSGLVVELKQLLNENGFSYQEIFLPTLFGPWQPAEYFFQQLMSLGKGEGSTLMLNSRESLSDAIFIDDATLVISELISQRPGKYVVRSSKVNNWANCLERLCNHSAILDICDSDDHWKKQIDKRKRVETYIEKLVNEETEYKLVFITKPLENDKGIKKQRDHYDFLGQSRC</sequence>
<evidence type="ECO:0000313" key="1">
    <source>
        <dbReference type="EMBL" id="SEN14820.1"/>
    </source>
</evidence>
<dbReference type="STRING" id="930146.SAMN05192533_109170"/>
<evidence type="ECO:0000313" key="2">
    <source>
        <dbReference type="Proteomes" id="UP000198553"/>
    </source>
</evidence>
<dbReference type="EMBL" id="FOBW01000009">
    <property type="protein sequence ID" value="SEN14820.1"/>
    <property type="molecule type" value="Genomic_DNA"/>
</dbReference>
<protein>
    <recommendedName>
        <fullName evidence="3">Nucleoside-diphosphate-sugar epimerase</fullName>
    </recommendedName>
</protein>
<reference evidence="2" key="1">
    <citation type="submission" date="2016-10" db="EMBL/GenBank/DDBJ databases">
        <authorList>
            <person name="Varghese N."/>
            <person name="Submissions S."/>
        </authorList>
    </citation>
    <scope>NUCLEOTIDE SEQUENCE [LARGE SCALE GENOMIC DNA]</scope>
    <source>
        <strain evidence="2">B48,IBRC-M 10115,DSM 25386,CECT 8001</strain>
    </source>
</reference>
<proteinExistence type="predicted"/>
<name>A0A1H8E5Y1_9BACI</name>
<dbReference type="SUPFAM" id="SSF51735">
    <property type="entry name" value="NAD(P)-binding Rossmann-fold domains"/>
    <property type="match status" value="1"/>
</dbReference>
<dbReference type="RefSeq" id="WP_090746712.1">
    <property type="nucleotide sequence ID" value="NZ_FOBW01000009.1"/>
</dbReference>
<gene>
    <name evidence="1" type="ORF">SAMN05192533_109170</name>
</gene>
<dbReference type="Proteomes" id="UP000198553">
    <property type="component" value="Unassembled WGS sequence"/>
</dbReference>
<dbReference type="AlphaFoldDB" id="A0A1H8E5Y1"/>
<dbReference type="InterPro" id="IPR036291">
    <property type="entry name" value="NAD(P)-bd_dom_sf"/>
</dbReference>
<keyword evidence="2" id="KW-1185">Reference proteome</keyword>
<dbReference type="OrthoDB" id="2938417at2"/>
<evidence type="ECO:0008006" key="3">
    <source>
        <dbReference type="Google" id="ProtNLM"/>
    </source>
</evidence>